<protein>
    <submittedName>
        <fullName evidence="2">DUF2208 domain-containing protein</fullName>
    </submittedName>
</protein>
<keyword evidence="1" id="KW-1133">Transmembrane helix</keyword>
<feature type="non-terminal residue" evidence="2">
    <location>
        <position position="1"/>
    </location>
</feature>
<name>A0A7C2UTL3_9CREN</name>
<evidence type="ECO:0000313" key="2">
    <source>
        <dbReference type="EMBL" id="HEU97283.1"/>
    </source>
</evidence>
<reference evidence="2" key="1">
    <citation type="journal article" date="2020" name="mSystems">
        <title>Genome- and Community-Level Interaction Insights into Carbon Utilization and Element Cycling Functions of Hydrothermarchaeota in Hydrothermal Sediment.</title>
        <authorList>
            <person name="Zhou Z."/>
            <person name="Liu Y."/>
            <person name="Xu W."/>
            <person name="Pan J."/>
            <person name="Luo Z.H."/>
            <person name="Li M."/>
        </authorList>
    </citation>
    <scope>NUCLEOTIDE SEQUENCE [LARGE SCALE GENOMIC DNA]</scope>
    <source>
        <strain evidence="2">SpSt-1259</strain>
    </source>
</reference>
<sequence length="219" mass="25404">VYMYLMSKFGQPKYPSSAKATELDKGKPLYEEMRPFEYVSNDKQYASEMQEQMKMMNVSMILSFVVLIYFFLAFGPVTAYIAPKFSDKRIGMTVAYLTLFEGSFAISTLGQVYTSRRMKKQNKKPVMINIPRSFSVTTEGIILRGLTSSSGLKFPLDGFKVELNEERKFVELINETDKAIYKVRLYTKSPKKLYDIIMRRREKGSSEKDDEELKPERTQ</sequence>
<dbReference type="InterPro" id="IPR009198">
    <property type="entry name" value="UCP014484_TM"/>
</dbReference>
<gene>
    <name evidence="2" type="ORF">ENO36_00300</name>
</gene>
<keyword evidence="1" id="KW-0472">Membrane</keyword>
<organism evidence="2">
    <name type="scientific">Fervidicoccus fontis</name>
    <dbReference type="NCBI Taxonomy" id="683846"/>
    <lineage>
        <taxon>Archaea</taxon>
        <taxon>Thermoproteota</taxon>
        <taxon>Thermoprotei</taxon>
        <taxon>Fervidicoccales</taxon>
        <taxon>Fervidicoccaceae</taxon>
        <taxon>Fervidicoccus</taxon>
    </lineage>
</organism>
<feature type="transmembrane region" description="Helical" evidence="1">
    <location>
        <begin position="94"/>
        <end position="114"/>
    </location>
</feature>
<comment type="caution">
    <text evidence="2">The sequence shown here is derived from an EMBL/GenBank/DDBJ whole genome shotgun (WGS) entry which is preliminary data.</text>
</comment>
<dbReference type="AlphaFoldDB" id="A0A7C2UTL3"/>
<dbReference type="Proteomes" id="UP000885664">
    <property type="component" value="Unassembled WGS sequence"/>
</dbReference>
<keyword evidence="1" id="KW-0812">Transmembrane</keyword>
<dbReference type="EMBL" id="DSFE01000007">
    <property type="protein sequence ID" value="HEU97283.1"/>
    <property type="molecule type" value="Genomic_DNA"/>
</dbReference>
<accession>A0A7C2UTL3</accession>
<proteinExistence type="predicted"/>
<feature type="transmembrane region" description="Helical" evidence="1">
    <location>
        <begin position="58"/>
        <end position="82"/>
    </location>
</feature>
<dbReference type="Pfam" id="PF09973">
    <property type="entry name" value="DUF2208"/>
    <property type="match status" value="1"/>
</dbReference>
<evidence type="ECO:0000256" key="1">
    <source>
        <dbReference type="SAM" id="Phobius"/>
    </source>
</evidence>